<dbReference type="InterPro" id="IPR027417">
    <property type="entry name" value="P-loop_NTPase"/>
</dbReference>
<name>A0A8J2SLJ4_9STRA</name>
<comment type="caution">
    <text evidence="1">The sequence shown here is derived from an EMBL/GenBank/DDBJ whole genome shotgun (WGS) entry which is preliminary data.</text>
</comment>
<keyword evidence="2" id="KW-1185">Reference proteome</keyword>
<accession>A0A8J2SLJ4</accession>
<evidence type="ECO:0000313" key="1">
    <source>
        <dbReference type="EMBL" id="CAH0373146.1"/>
    </source>
</evidence>
<dbReference type="EMBL" id="CAKKNE010000004">
    <property type="protein sequence ID" value="CAH0373146.1"/>
    <property type="molecule type" value="Genomic_DNA"/>
</dbReference>
<dbReference type="SUPFAM" id="SSF52540">
    <property type="entry name" value="P-loop containing nucleoside triphosphate hydrolases"/>
    <property type="match status" value="1"/>
</dbReference>
<organism evidence="1 2">
    <name type="scientific">Pelagomonas calceolata</name>
    <dbReference type="NCBI Taxonomy" id="35677"/>
    <lineage>
        <taxon>Eukaryota</taxon>
        <taxon>Sar</taxon>
        <taxon>Stramenopiles</taxon>
        <taxon>Ochrophyta</taxon>
        <taxon>Pelagophyceae</taxon>
        <taxon>Pelagomonadales</taxon>
        <taxon>Pelagomonadaceae</taxon>
        <taxon>Pelagomonas</taxon>
    </lineage>
</organism>
<reference evidence="1" key="1">
    <citation type="submission" date="2021-11" db="EMBL/GenBank/DDBJ databases">
        <authorList>
            <consortium name="Genoscope - CEA"/>
            <person name="William W."/>
        </authorList>
    </citation>
    <scope>NUCLEOTIDE SEQUENCE</scope>
</reference>
<protein>
    <submittedName>
        <fullName evidence="1">Uncharacterized protein</fullName>
    </submittedName>
</protein>
<evidence type="ECO:0000313" key="2">
    <source>
        <dbReference type="Proteomes" id="UP000789595"/>
    </source>
</evidence>
<dbReference type="Gene3D" id="3.40.50.300">
    <property type="entry name" value="P-loop containing nucleotide triphosphate hydrolases"/>
    <property type="match status" value="1"/>
</dbReference>
<dbReference type="AlphaFoldDB" id="A0A8J2SLJ4"/>
<dbReference type="Proteomes" id="UP000789595">
    <property type="component" value="Unassembled WGS sequence"/>
</dbReference>
<proteinExistence type="predicted"/>
<sequence length="521" mass="56690">MRVLLLLVITASYAVKPKRSPEEIADMQRQQRCAHQETRWLFVRGLHHSGTTLMRTLLAAHKDVGEVKTPGPGGEGQHAQDVFPIVSKRGNECDDTYRCGSFVGPEMSREKLCGGWIRYATNKDAPILLEKTPDLMVPFLGRYWGEIASLAVVVRHPLMWHYLRPIRWHNHQFHCRNEGRPFLRPQRCAALWLGLHTQLLQDVTNNAWTGSWALLRYEGLSHSALTDAAEILNVNSSRFTSEPSIDDTRVWATNTTWGDSPFASGACQAVSTTILQYFGYDLAQPKKSRVNLVMYDVDHDDATTAAKALTEFVASSQFSECLRHGGRGDAAHGALVAAEPTSSTSTGAKEDLDLAKVVRRMSRDGFTKHRNAHGSYYVKPGDSQRYRSRVEVARRFYPELFGGTAPAPPPPPAPVQAPRPVSDNALFGGGRLCLDRCAGKQGPCAFCGAGACCRKNDGNAPVACASGILGCLDDACCVGPFGIGLPDAAASMKLVAAKKAWDAGGEADAFARAKVKVLAGS</sequence>
<gene>
    <name evidence="1" type="ORF">PECAL_4P03210</name>
</gene>